<dbReference type="EMBL" id="PHHE01000001">
    <property type="protein sequence ID" value="PKA72948.1"/>
    <property type="molecule type" value="Genomic_DNA"/>
</dbReference>
<comment type="caution">
    <text evidence="1">The sequence shown here is derived from an EMBL/GenBank/DDBJ whole genome shotgun (WGS) entry which is preliminary data.</text>
</comment>
<accession>A0ABX4Q8D1</accession>
<proteinExistence type="predicted"/>
<reference evidence="1 2" key="1">
    <citation type="submission" date="2017-11" db="EMBL/GenBank/DDBJ databases">
        <title>Genome sequencing of a diverse group of Pseudomonas species.</title>
        <authorList>
            <person name="Loper J."/>
        </authorList>
    </citation>
    <scope>NUCLEOTIDE SEQUENCE [LARGE SCALE GENOMIC DNA]</scope>
    <source>
        <strain evidence="1 2">LMG 25716</strain>
    </source>
</reference>
<name>A0ABX4Q8D1_9PSED</name>
<organism evidence="1 2">
    <name type="scientific">Pseudomonas baetica</name>
    <dbReference type="NCBI Taxonomy" id="674054"/>
    <lineage>
        <taxon>Bacteria</taxon>
        <taxon>Pseudomonadati</taxon>
        <taxon>Pseudomonadota</taxon>
        <taxon>Gammaproteobacteria</taxon>
        <taxon>Pseudomonadales</taxon>
        <taxon>Pseudomonadaceae</taxon>
        <taxon>Pseudomonas</taxon>
    </lineage>
</organism>
<evidence type="ECO:0000313" key="1">
    <source>
        <dbReference type="EMBL" id="PKA72948.1"/>
    </source>
</evidence>
<gene>
    <name evidence="1" type="ORF">ATI02_6055</name>
</gene>
<protein>
    <submittedName>
        <fullName evidence="1">Uncharacterized protein</fullName>
    </submittedName>
</protein>
<evidence type="ECO:0000313" key="2">
    <source>
        <dbReference type="Proteomes" id="UP000232455"/>
    </source>
</evidence>
<keyword evidence="2" id="KW-1185">Reference proteome</keyword>
<sequence length="69" mass="8064">MDVLTCPFVPDNLKVTLVERLLKQVKQRQPTRLEIDEAKINLGKFSWFVSWNGAELMALLEKKELLKSY</sequence>
<dbReference type="Proteomes" id="UP000232455">
    <property type="component" value="Unassembled WGS sequence"/>
</dbReference>